<feature type="transmembrane region" description="Helical" evidence="6">
    <location>
        <begin position="338"/>
        <end position="354"/>
    </location>
</feature>
<feature type="domain" description="ComEC/Rec2-related protein" evidence="7">
    <location>
        <begin position="128"/>
        <end position="352"/>
    </location>
</feature>
<feature type="transmembrane region" description="Helical" evidence="6">
    <location>
        <begin position="310"/>
        <end position="332"/>
    </location>
</feature>
<evidence type="ECO:0000313" key="8">
    <source>
        <dbReference type="EMBL" id="PIP57303.1"/>
    </source>
</evidence>
<dbReference type="AlphaFoldDB" id="A0A2H0BI04"/>
<protein>
    <recommendedName>
        <fullName evidence="7">ComEC/Rec2-related protein domain-containing protein</fullName>
    </recommendedName>
</protein>
<feature type="transmembrane region" description="Helical" evidence="6">
    <location>
        <begin position="180"/>
        <end position="197"/>
    </location>
</feature>
<dbReference type="PANTHER" id="PTHR30619">
    <property type="entry name" value="DNA INTERNALIZATION/COMPETENCE PROTEIN COMEC/REC2"/>
    <property type="match status" value="1"/>
</dbReference>
<comment type="caution">
    <text evidence="8">The sequence shown here is derived from an EMBL/GenBank/DDBJ whole genome shotgun (WGS) entry which is preliminary data.</text>
</comment>
<keyword evidence="5 6" id="KW-0472">Membrane</keyword>
<feature type="transmembrane region" description="Helical" evidence="6">
    <location>
        <begin position="280"/>
        <end position="298"/>
    </location>
</feature>
<evidence type="ECO:0000256" key="5">
    <source>
        <dbReference type="ARBA" id="ARBA00023136"/>
    </source>
</evidence>
<proteinExistence type="predicted"/>
<dbReference type="GO" id="GO:0005886">
    <property type="term" value="C:plasma membrane"/>
    <property type="evidence" value="ECO:0007669"/>
    <property type="project" value="UniProtKB-SubCell"/>
</dbReference>
<name>A0A2H0BI04_9BACT</name>
<dbReference type="Proteomes" id="UP000230759">
    <property type="component" value="Unassembled WGS sequence"/>
</dbReference>
<evidence type="ECO:0000256" key="4">
    <source>
        <dbReference type="ARBA" id="ARBA00022989"/>
    </source>
</evidence>
<dbReference type="PANTHER" id="PTHR30619:SF7">
    <property type="entry name" value="BETA-LACTAMASE DOMAIN PROTEIN"/>
    <property type="match status" value="1"/>
</dbReference>
<evidence type="ECO:0000259" key="7">
    <source>
        <dbReference type="Pfam" id="PF03772"/>
    </source>
</evidence>
<dbReference type="EMBL" id="PCSV01000008">
    <property type="protein sequence ID" value="PIP57303.1"/>
    <property type="molecule type" value="Genomic_DNA"/>
</dbReference>
<dbReference type="NCBIfam" id="TIGR00360">
    <property type="entry name" value="ComEC_N-term"/>
    <property type="match status" value="1"/>
</dbReference>
<keyword evidence="4 6" id="KW-1133">Transmembrane helix</keyword>
<dbReference type="InterPro" id="IPR004477">
    <property type="entry name" value="ComEC_N"/>
</dbReference>
<reference evidence="8 9" key="1">
    <citation type="submission" date="2017-09" db="EMBL/GenBank/DDBJ databases">
        <title>Depth-based differentiation of microbial function through sediment-hosted aquifers and enrichment of novel symbionts in the deep terrestrial subsurface.</title>
        <authorList>
            <person name="Probst A.J."/>
            <person name="Ladd B."/>
            <person name="Jarett J.K."/>
            <person name="Geller-Mcgrath D.E."/>
            <person name="Sieber C.M."/>
            <person name="Emerson J.B."/>
            <person name="Anantharaman K."/>
            <person name="Thomas B.C."/>
            <person name="Malmstrom R."/>
            <person name="Stieglmeier M."/>
            <person name="Klingl A."/>
            <person name="Woyke T."/>
            <person name="Ryan C.M."/>
            <person name="Banfield J.F."/>
        </authorList>
    </citation>
    <scope>NUCLEOTIDE SEQUENCE [LARGE SCALE GENOMIC DNA]</scope>
    <source>
        <strain evidence="8">CG22_combo_CG10-13_8_21_14_all_45_10</strain>
    </source>
</reference>
<organism evidence="8 9">
    <name type="scientific">Candidatus Woesebacteria bacterium CG22_combo_CG10-13_8_21_14_all_45_10</name>
    <dbReference type="NCBI Taxonomy" id="1975060"/>
    <lineage>
        <taxon>Bacteria</taxon>
        <taxon>Candidatus Woeseibacteriota</taxon>
    </lineage>
</organism>
<accession>A0A2H0BI04</accession>
<evidence type="ECO:0000313" key="9">
    <source>
        <dbReference type="Proteomes" id="UP000230759"/>
    </source>
</evidence>
<keyword evidence="3 6" id="KW-0812">Transmembrane</keyword>
<keyword evidence="2" id="KW-1003">Cell membrane</keyword>
<feature type="transmembrane region" description="Helical" evidence="6">
    <location>
        <begin position="149"/>
        <end position="173"/>
    </location>
</feature>
<evidence type="ECO:0000256" key="1">
    <source>
        <dbReference type="ARBA" id="ARBA00004651"/>
    </source>
</evidence>
<evidence type="ECO:0000256" key="6">
    <source>
        <dbReference type="SAM" id="Phobius"/>
    </source>
</evidence>
<feature type="transmembrane region" description="Helical" evidence="6">
    <location>
        <begin position="242"/>
        <end position="260"/>
    </location>
</feature>
<evidence type="ECO:0000256" key="2">
    <source>
        <dbReference type="ARBA" id="ARBA00022475"/>
    </source>
</evidence>
<dbReference type="InterPro" id="IPR052159">
    <property type="entry name" value="Competence_DNA_uptake"/>
</dbReference>
<dbReference type="Pfam" id="PF03772">
    <property type="entry name" value="Competence"/>
    <property type="match status" value="1"/>
</dbReference>
<comment type="subcellular location">
    <subcellularLocation>
        <location evidence="1">Cell membrane</location>
        <topology evidence="1">Multi-pass membrane protein</topology>
    </subcellularLocation>
</comment>
<gene>
    <name evidence="8" type="ORF">COX04_00255</name>
</gene>
<evidence type="ECO:0000256" key="3">
    <source>
        <dbReference type="ARBA" id="ARBA00022692"/>
    </source>
</evidence>
<sequence length="356" mass="39658">MFTKKLKKKLLFISLVVLIIFRFFATQPHYLDGQNLRITARVFQEPIRYSFKQSLNLLGLKIYLPLYPEISYGDRVIVEGEVKGGELINAKLISVTENKNWLYSLREKIINFYRSVLPEPHASLVAGIVLGSKSQIPADFWQSLKNSGLAHVVVASGMNVTFVASFLMSFLAVFLPRRRFLLPAFAGIWLYALLAGLDAPIVRAAVMGSLAFLAQRLGKVAAAWRILLISAVGMLLVKPLWLTDLGFYLSFVATGSLILFEKPIRERLAAIPTFFREGLATSLAAQIGVAPILFVTFGQFNIWSPFLNALVLWTVPPVMIIGAIGGLVGLVLPQLGELLLYLVYPLTWWFVTIGRL</sequence>